<keyword evidence="2 7" id="KW-0813">Transport</keyword>
<dbReference type="InterPro" id="IPR035906">
    <property type="entry name" value="MetI-like_sf"/>
</dbReference>
<evidence type="ECO:0000256" key="3">
    <source>
        <dbReference type="ARBA" id="ARBA00022475"/>
    </source>
</evidence>
<reference evidence="10" key="1">
    <citation type="submission" date="2021-05" db="EMBL/GenBank/DDBJ databases">
        <title>Novel Bacillus species.</title>
        <authorList>
            <person name="Liu G."/>
        </authorList>
    </citation>
    <scope>NUCLEOTIDE SEQUENCE</scope>
    <source>
        <strain evidence="10">FJAT-50051</strain>
    </source>
</reference>
<evidence type="ECO:0000256" key="7">
    <source>
        <dbReference type="RuleBase" id="RU363032"/>
    </source>
</evidence>
<dbReference type="PROSITE" id="PS50928">
    <property type="entry name" value="ABC_TM1"/>
    <property type="match status" value="1"/>
</dbReference>
<feature type="compositionally biased region" description="Low complexity" evidence="8">
    <location>
        <begin position="331"/>
        <end position="347"/>
    </location>
</feature>
<comment type="subcellular location">
    <subcellularLocation>
        <location evidence="1 7">Cell membrane</location>
        <topology evidence="1 7">Multi-pass membrane protein</topology>
    </subcellularLocation>
</comment>
<dbReference type="GO" id="GO:0055085">
    <property type="term" value="P:transmembrane transport"/>
    <property type="evidence" value="ECO:0007669"/>
    <property type="project" value="InterPro"/>
</dbReference>
<keyword evidence="4 7" id="KW-0812">Transmembrane</keyword>
<dbReference type="InterPro" id="IPR045621">
    <property type="entry name" value="BPD_transp_1_N"/>
</dbReference>
<dbReference type="GO" id="GO:0005886">
    <property type="term" value="C:plasma membrane"/>
    <property type="evidence" value="ECO:0007669"/>
    <property type="project" value="UniProtKB-SubCell"/>
</dbReference>
<feature type="transmembrane region" description="Helical" evidence="7">
    <location>
        <begin position="102"/>
        <end position="122"/>
    </location>
</feature>
<gene>
    <name evidence="10" type="ORF">KHB02_19185</name>
</gene>
<comment type="similarity">
    <text evidence="7">Belongs to the binding-protein-dependent transport system permease family.</text>
</comment>
<evidence type="ECO:0000259" key="9">
    <source>
        <dbReference type="PROSITE" id="PS50928"/>
    </source>
</evidence>
<feature type="region of interest" description="Disordered" evidence="8">
    <location>
        <begin position="317"/>
        <end position="347"/>
    </location>
</feature>
<evidence type="ECO:0000256" key="2">
    <source>
        <dbReference type="ARBA" id="ARBA00022448"/>
    </source>
</evidence>
<keyword evidence="3" id="KW-1003">Cell membrane</keyword>
<dbReference type="SUPFAM" id="SSF161098">
    <property type="entry name" value="MetI-like"/>
    <property type="match status" value="1"/>
</dbReference>
<organism evidence="10">
    <name type="scientific">Neobacillus citreus</name>
    <dbReference type="NCBI Taxonomy" id="2833578"/>
    <lineage>
        <taxon>Bacteria</taxon>
        <taxon>Bacillati</taxon>
        <taxon>Bacillota</taxon>
        <taxon>Bacilli</taxon>
        <taxon>Bacillales</taxon>
        <taxon>Bacillaceae</taxon>
        <taxon>Neobacillus</taxon>
    </lineage>
</organism>
<evidence type="ECO:0000256" key="1">
    <source>
        <dbReference type="ARBA" id="ARBA00004651"/>
    </source>
</evidence>
<dbReference type="EMBL" id="JAGYPE010000003">
    <property type="protein sequence ID" value="MBS4183519.1"/>
    <property type="molecule type" value="Genomic_DNA"/>
</dbReference>
<feature type="transmembrane region" description="Helical" evidence="7">
    <location>
        <begin position="134"/>
        <end position="156"/>
    </location>
</feature>
<feature type="domain" description="ABC transmembrane type-1" evidence="9">
    <location>
        <begin position="98"/>
        <end position="299"/>
    </location>
</feature>
<accession>A0A942YAQ9</accession>
<feature type="transmembrane region" description="Helical" evidence="7">
    <location>
        <begin position="230"/>
        <end position="251"/>
    </location>
</feature>
<feature type="transmembrane region" description="Helical" evidence="7">
    <location>
        <begin position="176"/>
        <end position="195"/>
    </location>
</feature>
<dbReference type="InterPro" id="IPR000515">
    <property type="entry name" value="MetI-like"/>
</dbReference>
<dbReference type="AlphaFoldDB" id="A0A942YAQ9"/>
<sequence length="347" mass="36429">MTRYVLSRTGQALLVLWAAWTISFFVLYVLPSDPARIMLGPDATDVTAAQLDQLRHQYGLDQPVVVQYFQHLGHLVSGDLGRSIGSGRPVADVIGEAVLPTAQIAVAGLLLAVVFGAGLAVLATWTRNRALGQFLLQLPPVGVAVPGFWFALLLVQWFSFGLHVFPAFGGQGPSSVVLPAITLALPTGATIAQLLSKSLVQTLREPYVDTAYAKGAGRWRVQLRHALKNAALPALTVTGLIVGQLFSGTVVTETVFSRPGLGRVTATAVQGQDIPVVQGIVLLAAAIFVVTNLVVDLVYPLLDPRVVLAGSRRKLREQADGPTGGAGAGGSAADATTTPTTAREVHA</sequence>
<protein>
    <submittedName>
        <fullName evidence="10">ABC transporter permease</fullName>
    </submittedName>
</protein>
<name>A0A942YAQ9_9BACI</name>
<evidence type="ECO:0000313" key="10">
    <source>
        <dbReference type="EMBL" id="MBS4183519.1"/>
    </source>
</evidence>
<evidence type="ECO:0000256" key="5">
    <source>
        <dbReference type="ARBA" id="ARBA00022989"/>
    </source>
</evidence>
<evidence type="ECO:0000256" key="6">
    <source>
        <dbReference type="ARBA" id="ARBA00023136"/>
    </source>
</evidence>
<evidence type="ECO:0000256" key="8">
    <source>
        <dbReference type="SAM" id="MobiDB-lite"/>
    </source>
</evidence>
<dbReference type="Pfam" id="PF00528">
    <property type="entry name" value="BPD_transp_1"/>
    <property type="match status" value="1"/>
</dbReference>
<dbReference type="Pfam" id="PF19300">
    <property type="entry name" value="BPD_transp_1_N"/>
    <property type="match status" value="1"/>
</dbReference>
<dbReference type="CDD" id="cd06261">
    <property type="entry name" value="TM_PBP2"/>
    <property type="match status" value="1"/>
</dbReference>
<dbReference type="PANTHER" id="PTHR43163:SF6">
    <property type="entry name" value="DIPEPTIDE TRANSPORT SYSTEM PERMEASE PROTEIN DPPB-RELATED"/>
    <property type="match status" value="1"/>
</dbReference>
<comment type="caution">
    <text evidence="10">The sequence shown here is derived from an EMBL/GenBank/DDBJ whole genome shotgun (WGS) entry which is preliminary data.</text>
</comment>
<dbReference type="PANTHER" id="PTHR43163">
    <property type="entry name" value="DIPEPTIDE TRANSPORT SYSTEM PERMEASE PROTEIN DPPB-RELATED"/>
    <property type="match status" value="1"/>
</dbReference>
<dbReference type="Gene3D" id="1.10.3720.10">
    <property type="entry name" value="MetI-like"/>
    <property type="match status" value="1"/>
</dbReference>
<feature type="transmembrane region" description="Helical" evidence="7">
    <location>
        <begin position="280"/>
        <end position="302"/>
    </location>
</feature>
<keyword evidence="6 7" id="KW-0472">Membrane</keyword>
<proteinExistence type="inferred from homology"/>
<evidence type="ECO:0000256" key="4">
    <source>
        <dbReference type="ARBA" id="ARBA00022692"/>
    </source>
</evidence>
<keyword evidence="5 7" id="KW-1133">Transmembrane helix</keyword>
<feature type="transmembrane region" description="Helical" evidence="7">
    <location>
        <begin position="12"/>
        <end position="30"/>
    </location>
</feature>